<name>A0A1Y1VIV4_9FUNG</name>
<feature type="compositionally biased region" description="Low complexity" evidence="4">
    <location>
        <begin position="1058"/>
        <end position="1073"/>
    </location>
</feature>
<protein>
    <submittedName>
        <fullName evidence="7">DENN-domain-containing protein</fullName>
    </submittedName>
</protein>
<dbReference type="GO" id="GO:0046872">
    <property type="term" value="F:metal ion binding"/>
    <property type="evidence" value="ECO:0007669"/>
    <property type="project" value="UniProtKB-KW"/>
</dbReference>
<feature type="region of interest" description="Disordered" evidence="4">
    <location>
        <begin position="1025"/>
        <end position="1073"/>
    </location>
</feature>
<dbReference type="InterPro" id="IPR005112">
    <property type="entry name" value="dDENN_dom"/>
</dbReference>
<dbReference type="PROSITE" id="PS50211">
    <property type="entry name" value="DENN"/>
    <property type="match status" value="1"/>
</dbReference>
<dbReference type="InterPro" id="IPR051696">
    <property type="entry name" value="DENN_Domain_GEFs"/>
</dbReference>
<keyword evidence="1" id="KW-0479">Metal-binding</keyword>
<gene>
    <name evidence="7" type="ORF">BCR36DRAFT_154892</name>
</gene>
<dbReference type="PANTHER" id="PTHR12296">
    <property type="entry name" value="DENN DOMAIN-CONTAINING PROTEIN 4"/>
    <property type="match status" value="1"/>
</dbReference>
<evidence type="ECO:0000256" key="2">
    <source>
        <dbReference type="ARBA" id="ARBA00022833"/>
    </source>
</evidence>
<dbReference type="PROSITE" id="PS50081">
    <property type="entry name" value="ZF_DAG_PE_2"/>
    <property type="match status" value="1"/>
</dbReference>
<dbReference type="Pfam" id="PF03455">
    <property type="entry name" value="dDENN"/>
    <property type="match status" value="1"/>
</dbReference>
<dbReference type="InterPro" id="IPR043153">
    <property type="entry name" value="DENN_C"/>
</dbReference>
<comment type="caution">
    <text evidence="7">The sequence shown here is derived from an EMBL/GenBank/DDBJ whole genome shotgun (WGS) entry which is preliminary data.</text>
</comment>
<keyword evidence="3" id="KW-0175">Coiled coil</keyword>
<evidence type="ECO:0000259" key="5">
    <source>
        <dbReference type="PROSITE" id="PS50081"/>
    </source>
</evidence>
<dbReference type="InterPro" id="IPR002219">
    <property type="entry name" value="PKC_DAG/PE"/>
</dbReference>
<sequence length="1086" mass="125266">MFCFPNDITLKYSLKKPYSTYHSFINTSVIGKKSYGVCVIVYEKIKGNVKKSYEQLLNKWIKENIDDNEKEYIMHIHSELEKQQDELEKTKVKLKELLYRNELVTQEDLNEHDELSRNLNEITENIKLYEEILNTLGNKRFISVENVYQPKGIGVTSSWPWYNILKDWLSLVIRETVGGFGNKICIPFERYLVNILNEIPFPPPGKYEISISTSEKILYFSQPPKNEIPLINNFSFYPTFRCLSHNNIIAITEMLLGERKIIFVSSYAALLTNVIETFCSLIYPFEWKYNLIPVLPVELLQYTHAPGPYIIGILRESVDQMKEDLNEEACIIDIDNNIIEYGRNIDYNTGKEIESPKIPLKEKKRLLSKLNKYSIAGIQDDIIITKNNIGNGKPLGVPKFMMFTYPNGDFISSSRSKIDNDSVVQKTKTQSCNNSTNGSTNSTINKKTNSIYQNDIEINIVNSNNDISRLPFDFFSKKKIISENKNQTISSISSQNTDICQYENSLIEENKSKKRESLISKSLSAANLLNANNTGHNRGLSVTSTTLSNSEYLIYQNRLNKNQKSNTLPHNVITTANSITTFSERIGSKKRDGHIFKEFIPDSSNFITIDNPSTLGCSNYDLSNQNEARNFVVVPNYNSTNNGKYHEKSYLYKNTCDICEKYLFNSNMKILKCTCCSSVIHISCLSKISSFPCISAFNQQKIQKAFVKLFRNIFKNYRKYIISPNSDNSDSNSSPIVQDSNNQLEWFNTTGFIKEAEKSHQEFLMLFKDTQAFAQFTLERAEKSPTDRSIQYFDELINYKKKKSKLYPKEIPTFLFNKTDAIKNTVEALKPNQDDLEYDDITVKSEYFPEKLDDRLLCEPRECDNLLLPEDIQTINNNEEISLNNRTDNTINKKKQEYWSWFKIVKDTEVCQPDEPFQSFKFDTEEERKNLLNKVYKSVSIVIRESTPANTDVLSSFSSERIEKKLDVLYSNVELLKKAADEQLIENNDQKELHIILKSLFELITIYEDHLAKRQQDSLIMKSVGYDDSESSDEEVETESNQSKESLKKLDKQRVNINTSSSSKSSMNSTTSNILKTPITPVIFEQ</sequence>
<reference evidence="7 8" key="2">
    <citation type="submission" date="2016-08" db="EMBL/GenBank/DDBJ databases">
        <title>Pervasive Adenine N6-methylation of Active Genes in Fungi.</title>
        <authorList>
            <consortium name="DOE Joint Genome Institute"/>
            <person name="Mondo S.J."/>
            <person name="Dannebaum R.O."/>
            <person name="Kuo R.C."/>
            <person name="Labutti K."/>
            <person name="Haridas S."/>
            <person name="Kuo A."/>
            <person name="Salamov A."/>
            <person name="Ahrendt S.R."/>
            <person name="Lipzen A."/>
            <person name="Sullivan W."/>
            <person name="Andreopoulos W.B."/>
            <person name="Clum A."/>
            <person name="Lindquist E."/>
            <person name="Daum C."/>
            <person name="Ramamoorthy G.K."/>
            <person name="Gryganskyi A."/>
            <person name="Culley D."/>
            <person name="Magnuson J.K."/>
            <person name="James T.Y."/>
            <person name="O'Malley M.A."/>
            <person name="Stajich J.E."/>
            <person name="Spatafora J.W."/>
            <person name="Visel A."/>
            <person name="Grigoriev I.V."/>
        </authorList>
    </citation>
    <scope>NUCLEOTIDE SEQUENCE [LARGE SCALE GENOMIC DNA]</scope>
    <source>
        <strain evidence="8">finn</strain>
    </source>
</reference>
<dbReference type="InterPro" id="IPR037516">
    <property type="entry name" value="Tripartite_DENN"/>
</dbReference>
<dbReference type="EMBL" id="MCFH01000006">
    <property type="protein sequence ID" value="ORX57334.1"/>
    <property type="molecule type" value="Genomic_DNA"/>
</dbReference>
<dbReference type="SUPFAM" id="SSF57889">
    <property type="entry name" value="Cysteine-rich domain"/>
    <property type="match status" value="1"/>
</dbReference>
<dbReference type="InterPro" id="IPR001194">
    <property type="entry name" value="cDENN_dom"/>
</dbReference>
<feature type="compositionally biased region" description="Basic and acidic residues" evidence="4">
    <location>
        <begin position="1045"/>
        <end position="1054"/>
    </location>
</feature>
<keyword evidence="8" id="KW-1185">Reference proteome</keyword>
<organism evidence="7 8">
    <name type="scientific">Piromyces finnis</name>
    <dbReference type="NCBI Taxonomy" id="1754191"/>
    <lineage>
        <taxon>Eukaryota</taxon>
        <taxon>Fungi</taxon>
        <taxon>Fungi incertae sedis</taxon>
        <taxon>Chytridiomycota</taxon>
        <taxon>Chytridiomycota incertae sedis</taxon>
        <taxon>Neocallimastigomycetes</taxon>
        <taxon>Neocallimastigales</taxon>
        <taxon>Neocallimastigaceae</taxon>
        <taxon>Piromyces</taxon>
    </lineage>
</organism>
<dbReference type="PANTHER" id="PTHR12296:SF21">
    <property type="entry name" value="DENN DOMAIN-CONTAINING PROTEIN 3"/>
    <property type="match status" value="1"/>
</dbReference>
<dbReference type="Pfam" id="PF02141">
    <property type="entry name" value="DENN"/>
    <property type="match status" value="1"/>
</dbReference>
<feature type="domain" description="Phorbol-ester/DAG-type" evidence="5">
    <location>
        <begin position="642"/>
        <end position="693"/>
    </location>
</feature>
<evidence type="ECO:0000256" key="1">
    <source>
        <dbReference type="ARBA" id="ARBA00022723"/>
    </source>
</evidence>
<dbReference type="CDD" id="cd00029">
    <property type="entry name" value="C1"/>
    <property type="match status" value="1"/>
</dbReference>
<dbReference type="OrthoDB" id="6019893at2759"/>
<evidence type="ECO:0000256" key="3">
    <source>
        <dbReference type="SAM" id="Coils"/>
    </source>
</evidence>
<feature type="domain" description="UDENN" evidence="6">
    <location>
        <begin position="1"/>
        <end position="788"/>
    </location>
</feature>
<reference evidence="7 8" key="1">
    <citation type="submission" date="2016-08" db="EMBL/GenBank/DDBJ databases">
        <title>Genomes of anaerobic fungi encode conserved fungal cellulosomes for biomass hydrolysis.</title>
        <authorList>
            <consortium name="DOE Joint Genome Institute"/>
            <person name="Haitjema C.H."/>
            <person name="Gilmore S.P."/>
            <person name="Henske J.K."/>
            <person name="Solomon K.V."/>
            <person name="De Groot R."/>
            <person name="Kuo A."/>
            <person name="Mondo S.J."/>
            <person name="Salamov A.A."/>
            <person name="Labutti K."/>
            <person name="Zhao Z."/>
            <person name="Chiniquy J."/>
            <person name="Barry K."/>
            <person name="Brewer H.M."/>
            <person name="Purvine S.O."/>
            <person name="Wright A.T."/>
            <person name="Boxma B."/>
            <person name="Van Alen T."/>
            <person name="Hackstein J.H."/>
            <person name="Baker S.E."/>
            <person name="Grigoriev I.V."/>
            <person name="O'Malley M.A."/>
        </authorList>
    </citation>
    <scope>NUCLEOTIDE SEQUENCE [LARGE SCALE GENOMIC DNA]</scope>
    <source>
        <strain evidence="8">finn</strain>
    </source>
</reference>
<feature type="coiled-coil region" evidence="3">
    <location>
        <begin position="73"/>
        <end position="139"/>
    </location>
</feature>
<evidence type="ECO:0000313" key="7">
    <source>
        <dbReference type="EMBL" id="ORX57334.1"/>
    </source>
</evidence>
<dbReference type="Pfam" id="PF03456">
    <property type="entry name" value="uDENN"/>
    <property type="match status" value="1"/>
</dbReference>
<feature type="compositionally biased region" description="Acidic residues" evidence="4">
    <location>
        <begin position="1027"/>
        <end position="1038"/>
    </location>
</feature>
<dbReference type="SMART" id="SM00799">
    <property type="entry name" value="DENN"/>
    <property type="match status" value="1"/>
</dbReference>
<evidence type="ECO:0000313" key="8">
    <source>
        <dbReference type="Proteomes" id="UP000193719"/>
    </source>
</evidence>
<dbReference type="InterPro" id="IPR046349">
    <property type="entry name" value="C1-like_sf"/>
</dbReference>
<evidence type="ECO:0000256" key="4">
    <source>
        <dbReference type="SAM" id="MobiDB-lite"/>
    </source>
</evidence>
<accession>A0A1Y1VIV4</accession>
<dbReference type="GO" id="GO:0032483">
    <property type="term" value="P:regulation of Rab protein signal transduction"/>
    <property type="evidence" value="ECO:0007669"/>
    <property type="project" value="TreeGrafter"/>
</dbReference>
<dbReference type="SMART" id="SM00801">
    <property type="entry name" value="dDENN"/>
    <property type="match status" value="1"/>
</dbReference>
<dbReference type="Proteomes" id="UP000193719">
    <property type="component" value="Unassembled WGS sequence"/>
</dbReference>
<dbReference type="AlphaFoldDB" id="A0A1Y1VIV4"/>
<dbReference type="GO" id="GO:0031410">
    <property type="term" value="C:cytoplasmic vesicle"/>
    <property type="evidence" value="ECO:0007669"/>
    <property type="project" value="TreeGrafter"/>
</dbReference>
<keyword evidence="2" id="KW-0862">Zinc</keyword>
<evidence type="ECO:0000259" key="6">
    <source>
        <dbReference type="PROSITE" id="PS50211"/>
    </source>
</evidence>
<proteinExistence type="predicted"/>
<dbReference type="Gene3D" id="3.40.50.11500">
    <property type="match status" value="1"/>
</dbReference>
<dbReference type="InterPro" id="IPR005113">
    <property type="entry name" value="uDENN_dom"/>
</dbReference>